<evidence type="ECO:0000313" key="3">
    <source>
        <dbReference type="Proteomes" id="UP001155280"/>
    </source>
</evidence>
<name>A0A9X2KZV6_9FLAO</name>
<evidence type="ECO:0000256" key="1">
    <source>
        <dbReference type="SAM" id="Phobius"/>
    </source>
</evidence>
<sequence>MKKSKISILRNSGGSLVNPVYFFLICIALGISGCSDDDDNSPPDEVNQSIDLILIAENMVSPVGLVPSPDNSGNLYVID</sequence>
<keyword evidence="3" id="KW-1185">Reference proteome</keyword>
<evidence type="ECO:0000313" key="2">
    <source>
        <dbReference type="EMBL" id="MCP9201261.1"/>
    </source>
</evidence>
<keyword evidence="1" id="KW-0472">Membrane</keyword>
<feature type="transmembrane region" description="Helical" evidence="1">
    <location>
        <begin position="12"/>
        <end position="31"/>
    </location>
</feature>
<organism evidence="2 3">
    <name type="scientific">Christiangramia oceanisediminis</name>
    <dbReference type="NCBI Taxonomy" id="2920386"/>
    <lineage>
        <taxon>Bacteria</taxon>
        <taxon>Pseudomonadati</taxon>
        <taxon>Bacteroidota</taxon>
        <taxon>Flavobacteriia</taxon>
        <taxon>Flavobacteriales</taxon>
        <taxon>Flavobacteriaceae</taxon>
        <taxon>Christiangramia</taxon>
    </lineage>
</organism>
<reference evidence="2" key="1">
    <citation type="submission" date="2022-07" db="EMBL/GenBank/DDBJ databases">
        <title>Gramela sediminis sp. nov., isolated from deep-sea sediment of the Indian Ocean.</title>
        <authorList>
            <person name="Shi H."/>
        </authorList>
    </citation>
    <scope>NUCLEOTIDE SEQUENCE</scope>
    <source>
        <strain evidence="2">GC03-9</strain>
    </source>
</reference>
<proteinExistence type="predicted"/>
<dbReference type="PROSITE" id="PS51257">
    <property type="entry name" value="PROKAR_LIPOPROTEIN"/>
    <property type="match status" value="1"/>
</dbReference>
<dbReference type="EMBL" id="JANCNS010000003">
    <property type="protein sequence ID" value="MCP9201261.1"/>
    <property type="molecule type" value="Genomic_DNA"/>
</dbReference>
<dbReference type="Proteomes" id="UP001155280">
    <property type="component" value="Unassembled WGS sequence"/>
</dbReference>
<gene>
    <name evidence="2" type="ORF">MKO06_15230</name>
</gene>
<accession>A0A9X2KZV6</accession>
<keyword evidence="1" id="KW-0812">Transmembrane</keyword>
<dbReference type="AlphaFoldDB" id="A0A9X2KZV6"/>
<keyword evidence="1" id="KW-1133">Transmembrane helix</keyword>
<comment type="caution">
    <text evidence="2">The sequence shown here is derived from an EMBL/GenBank/DDBJ whole genome shotgun (WGS) entry which is preliminary data.</text>
</comment>
<dbReference type="RefSeq" id="WP_241552131.1">
    <property type="nucleotide sequence ID" value="NZ_JANCNS010000003.1"/>
</dbReference>
<protein>
    <submittedName>
        <fullName evidence="2">Uncharacterized protein</fullName>
    </submittedName>
</protein>